<dbReference type="GO" id="GO:0008270">
    <property type="term" value="F:zinc ion binding"/>
    <property type="evidence" value="ECO:0007669"/>
    <property type="project" value="InterPro"/>
</dbReference>
<dbReference type="Pfam" id="PF14432">
    <property type="entry name" value="DYW_deaminase"/>
    <property type="match status" value="1"/>
</dbReference>
<gene>
    <name evidence="2" type="primary">PPR</name>
</gene>
<dbReference type="AlphaFoldDB" id="G9FSU0"/>
<dbReference type="EMBL" id="JN204541">
    <property type="protein sequence ID" value="AEU08432.1"/>
    <property type="molecule type" value="Genomic_DNA"/>
</dbReference>
<name>G9FSU0_9MARC</name>
<sequence>ASAGKWTTSEEFQRLRRKTGVRKQPGCSWLEVNGEIHSFTVDDRRHPETRSIYTELERLTSLIERDGYVPDQQVVMEGTIEGEQKVRSPSRYHSERVAIAFGVLKTPHKSAIRIFKNLRVCSDCHRAIKCISKIIEREIIVRDCNRFHHFKDGQ</sequence>
<evidence type="ECO:0000259" key="1">
    <source>
        <dbReference type="Pfam" id="PF14432"/>
    </source>
</evidence>
<evidence type="ECO:0000313" key="2">
    <source>
        <dbReference type="EMBL" id="AEU08432.1"/>
    </source>
</evidence>
<feature type="non-terminal residue" evidence="2">
    <location>
        <position position="154"/>
    </location>
</feature>
<dbReference type="InterPro" id="IPR032867">
    <property type="entry name" value="DYW_dom"/>
</dbReference>
<feature type="domain" description="DYW" evidence="1">
    <location>
        <begin position="67"/>
        <end position="154"/>
    </location>
</feature>
<reference evidence="2" key="1">
    <citation type="submission" date="2011-07" db="EMBL/GenBank/DDBJ databases">
        <title>Nuclear DYW-type PPR gene families diversify with increasing RNA editing frequencies in liverwort and moss mitochondria.</title>
        <authorList>
            <person name="Rudinger M."/>
            <person name="Volkmar U."/>
            <person name="Lenz H."/>
            <person name="Groth-Malonek M."/>
            <person name="Knoop V."/>
        </authorList>
    </citation>
    <scope>NUCLEOTIDE SEQUENCE</scope>
</reference>
<proteinExistence type="predicted"/>
<accession>G9FSU0</accession>
<protein>
    <submittedName>
        <fullName evidence="2">Pentatricopeptide repeat protein</fullName>
    </submittedName>
</protein>
<organism evidence="2">
    <name type="scientific">Lejeunea cavifolia</name>
    <dbReference type="NCBI Taxonomy" id="65057"/>
    <lineage>
        <taxon>Eukaryota</taxon>
        <taxon>Viridiplantae</taxon>
        <taxon>Streptophyta</taxon>
        <taxon>Embryophyta</taxon>
        <taxon>Marchantiophyta</taxon>
        <taxon>Jungermanniopsida</taxon>
        <taxon>Jungermanniidae</taxon>
        <taxon>Porellales</taxon>
        <taxon>Jubulineae</taxon>
        <taxon>Lejeuneaceae</taxon>
        <taxon>Lejeuneoideae</taxon>
        <taxon>Lejeuneeae</taxon>
        <taxon>Lejeuneinae</taxon>
        <taxon>Lejeunea</taxon>
        <taxon>Lejeunea subgen. Lejeunea</taxon>
    </lineage>
</organism>
<feature type="non-terminal residue" evidence="2">
    <location>
        <position position="1"/>
    </location>
</feature>